<sequence>MSTNNVNNKNNNNLNKHISNSNTILNDTTRHTPIKSILKKTNNSLNKSWLQIKKNLENNQFKDDNNRYSSLADMYLDLTLNKTDRNNTSLGLLNFPDILETSFRHNVINDPNDSFYNEFENNSDVISLNVDYPNEEEFEKETFKFEMDPKKLSLELSFSNSSKEPSRPVSQISTQSSSSSITYYDDFYVSNKLNRKLNKEKISKSTSCLVKQENKSNSLSSFSSLTSSSYEKPKKEFLKIKSDVRIYENICMFAEFDRKIKFKEEQKLMRREQFLIKNTRILPKRDGQNININILDDFLLINIFSRLNTIEKLMLQFVCKRWYHIVWSTEYTYKLFKSIDIASDSLIIYKPIPKVEPVKANLTFKFFRKQKTKKFKSSNSNHPGARLLNIDSILKFLFTKLVNRQTYPLCLCVEKIRIKNTNRLSDRGLDLIASLCPELKHLTLKNCLSIRSNAIEKILENCENLKYLDLTGSYNLTNLIIRINCKSDDKVKNNGGLNNFYRKFMPNTKTNEIPNQFRIAQYLYLEFIDLSFCSNVTDKSLESLCKTCIYIKNLYLRRCKQISDIGVLYIAKYCVNLRELSLCQCAKVSDTGIKYLANDKILHSSSKNSFNDAENLHGSKNKDFKYKIKYLSLAECPLITDYSLIYLCKLGFFKNIKYLNLRGCTKITDKFTKYFVGSNMIVKLIQNEFTTEAETNFSKLKMKFMIPFDLKSIDLSKCSISDKSIEYLCRLAAINPDSLQRLSLRSCDDISDYGIKHLAINCKNLQSLNVTKCNKVTAQSLKEIKKNCPSCVIQHTNFSFC</sequence>
<dbReference type="PROSITE" id="PS50181">
    <property type="entry name" value="FBOX"/>
    <property type="match status" value="1"/>
</dbReference>
<dbReference type="Gene3D" id="1.20.1280.50">
    <property type="match status" value="1"/>
</dbReference>
<dbReference type="InterPro" id="IPR006553">
    <property type="entry name" value="Leu-rich_rpt_Cys-con_subtyp"/>
</dbReference>
<dbReference type="InterPro" id="IPR001810">
    <property type="entry name" value="F-box_dom"/>
</dbReference>
<dbReference type="OrthoDB" id="423607at2759"/>
<dbReference type="SMART" id="SM00367">
    <property type="entry name" value="LRR_CC"/>
    <property type="match status" value="10"/>
</dbReference>
<evidence type="ECO:0000256" key="1">
    <source>
        <dbReference type="SAM" id="MobiDB-lite"/>
    </source>
</evidence>
<dbReference type="Proteomes" id="UP000663879">
    <property type="component" value="Unassembled WGS sequence"/>
</dbReference>
<name>A0A814G1R2_9BILA</name>
<dbReference type="InterPro" id="IPR001611">
    <property type="entry name" value="Leu-rich_rpt"/>
</dbReference>
<protein>
    <recommendedName>
        <fullName evidence="2">F-box domain-containing protein</fullName>
    </recommendedName>
</protein>
<feature type="domain" description="F-box" evidence="2">
    <location>
        <begin position="289"/>
        <end position="339"/>
    </location>
</feature>
<dbReference type="GO" id="GO:0031146">
    <property type="term" value="P:SCF-dependent proteasomal ubiquitin-dependent protein catabolic process"/>
    <property type="evidence" value="ECO:0007669"/>
    <property type="project" value="TreeGrafter"/>
</dbReference>
<gene>
    <name evidence="3" type="ORF">OXX778_LOCUS15864</name>
</gene>
<evidence type="ECO:0000313" key="3">
    <source>
        <dbReference type="EMBL" id="CAF0990050.1"/>
    </source>
</evidence>
<dbReference type="PANTHER" id="PTHR13318:SF257">
    <property type="entry name" value="F-BOX DOMAIN-CONTAINING PROTEIN"/>
    <property type="match status" value="1"/>
</dbReference>
<dbReference type="SMART" id="SM00256">
    <property type="entry name" value="FBOX"/>
    <property type="match status" value="1"/>
</dbReference>
<reference evidence="3" key="1">
    <citation type="submission" date="2021-02" db="EMBL/GenBank/DDBJ databases">
        <authorList>
            <person name="Nowell W R."/>
        </authorList>
    </citation>
    <scope>NUCLEOTIDE SEQUENCE</scope>
    <source>
        <strain evidence="3">Ploen Becks lab</strain>
    </source>
</reference>
<dbReference type="Pfam" id="PF13516">
    <property type="entry name" value="LRR_6"/>
    <property type="match status" value="1"/>
</dbReference>
<dbReference type="Pfam" id="PF00646">
    <property type="entry name" value="F-box"/>
    <property type="match status" value="1"/>
</dbReference>
<dbReference type="Gene3D" id="3.80.10.10">
    <property type="entry name" value="Ribonuclease Inhibitor"/>
    <property type="match status" value="4"/>
</dbReference>
<proteinExistence type="predicted"/>
<dbReference type="EMBL" id="CAJNOC010003596">
    <property type="protein sequence ID" value="CAF0990050.1"/>
    <property type="molecule type" value="Genomic_DNA"/>
</dbReference>
<dbReference type="AlphaFoldDB" id="A0A814G1R2"/>
<dbReference type="PANTHER" id="PTHR13318">
    <property type="entry name" value="PARTNER OF PAIRED, ISOFORM B-RELATED"/>
    <property type="match status" value="1"/>
</dbReference>
<dbReference type="InterPro" id="IPR032675">
    <property type="entry name" value="LRR_dom_sf"/>
</dbReference>
<evidence type="ECO:0000259" key="2">
    <source>
        <dbReference type="PROSITE" id="PS50181"/>
    </source>
</evidence>
<dbReference type="SUPFAM" id="SSF52047">
    <property type="entry name" value="RNI-like"/>
    <property type="match status" value="2"/>
</dbReference>
<evidence type="ECO:0000313" key="4">
    <source>
        <dbReference type="Proteomes" id="UP000663879"/>
    </source>
</evidence>
<organism evidence="3 4">
    <name type="scientific">Brachionus calyciflorus</name>
    <dbReference type="NCBI Taxonomy" id="104777"/>
    <lineage>
        <taxon>Eukaryota</taxon>
        <taxon>Metazoa</taxon>
        <taxon>Spiralia</taxon>
        <taxon>Gnathifera</taxon>
        <taxon>Rotifera</taxon>
        <taxon>Eurotatoria</taxon>
        <taxon>Monogononta</taxon>
        <taxon>Pseudotrocha</taxon>
        <taxon>Ploima</taxon>
        <taxon>Brachionidae</taxon>
        <taxon>Brachionus</taxon>
    </lineage>
</organism>
<accession>A0A814G1R2</accession>
<feature type="region of interest" description="Disordered" evidence="1">
    <location>
        <begin position="1"/>
        <end position="26"/>
    </location>
</feature>
<dbReference type="GO" id="GO:0019005">
    <property type="term" value="C:SCF ubiquitin ligase complex"/>
    <property type="evidence" value="ECO:0007669"/>
    <property type="project" value="TreeGrafter"/>
</dbReference>
<comment type="caution">
    <text evidence="3">The sequence shown here is derived from an EMBL/GenBank/DDBJ whole genome shotgun (WGS) entry which is preliminary data.</text>
</comment>
<keyword evidence="4" id="KW-1185">Reference proteome</keyword>
<feature type="compositionally biased region" description="Low complexity" evidence="1">
    <location>
        <begin position="1"/>
        <end position="22"/>
    </location>
</feature>